<dbReference type="EMBL" id="CAJGYO010000007">
    <property type="protein sequence ID" value="CAD6246578.1"/>
    <property type="molecule type" value="Genomic_DNA"/>
</dbReference>
<dbReference type="OrthoDB" id="3027644at2759"/>
<feature type="domain" description="Disease resistance N-terminal" evidence="7">
    <location>
        <begin position="11"/>
        <end position="86"/>
    </location>
</feature>
<sequence>MAELALGAVTSLLGVIRNEWRLLGRVGGDVQFIREEMESMNSFLMHLARTAPPSSEHDEQVRTWMNQVRLLAQDCNNCIDLYLYRGNPDIHLGRDRLRRYLRWFPWFLQKMLAQHRAALELSELKERARDVGKRRLRYGVEIPKKAAVPPGTGGSAAAEGSAEAAFVHLDGEEDEHEHDQVAGATATDGSGRIRRALFGLYVLEDYFNDQLAVWIEQVRHQWRESKWQHDTRCVAFVVPDTENSGAIARQASAVAEKHVKNTILVDIPLLHYWRMLGPKNILYYILREIELRQQQQQQGQGIDWRQIRGEKRAVISKIKKDIEPLNVIRKVEEIMTYIENAKENKQLKLYLEAYIEKAKEDKQLEVLDGPKKKEAQEKITKETSLGVLLVLLLLMKSMPALAQHYDDIIKQTSEMLKKHMEQVNEGRDKGARSIDSREQKQSTKVLDNQTRESPKVLERLSISGNILQGQLSTLLLTDKNTTLIKVTLSNASLDPTILEALSNLPKLQCLKLRHNTYSDNKLTFKKGEFKKLRYFLVEGSNWIEISFEEGTAAPELEKIVLSFDNIEYIAGVDHLKKLEELELNKYNKSSNNSGGSTDTAATNQDPSALAATTAANPSPLPLNTTTVVPSTPTGTHPAPSSPTGGAANPSPLPPNTTTVAPSTPIGPNPAPSPSTGGAANPSPHTSTIDAANPSPLPPNTTIVIPSTPTGPNPAPSASTGGAANPSPHTSTIDTANPSPLPPNTTTVIPSTPTGPNPAPSSSTGSAANPSPLPRNTTTVVPSTTHPAPSPPTGVAANPTAHITTADTANPSLSGPTTSSNNVLLPKLLSDAKQISKVTLRGTMLAEDGMRTLARMENIRCLVLLQGSYNQNRLDLNKDEYAKLNLLIVKCPEITEIKFERGSAPKLEKIVWTFDQGSSLSGIEHLPRLKELEFTGDSLPDQVKEGIDKHKHKDMIHCTHYKQERQDQTGRSTGKEDSVPSCLYIWKDKGWRRRN</sequence>
<keyword evidence="9" id="KW-1185">Reference proteome</keyword>
<accession>A0A811PVB0</accession>
<dbReference type="Gene3D" id="3.80.10.10">
    <property type="entry name" value="Ribonuclease Inhibitor"/>
    <property type="match status" value="1"/>
</dbReference>
<evidence type="ECO:0000256" key="1">
    <source>
        <dbReference type="ARBA" id="ARBA00008894"/>
    </source>
</evidence>
<feature type="region of interest" description="Disordered" evidence="6">
    <location>
        <begin position="423"/>
        <end position="450"/>
    </location>
</feature>
<feature type="compositionally biased region" description="Low complexity" evidence="6">
    <location>
        <begin position="621"/>
        <end position="633"/>
    </location>
</feature>
<keyword evidence="2" id="KW-0433">Leucine-rich repeat</keyword>
<dbReference type="SUPFAM" id="SSF52058">
    <property type="entry name" value="L domain-like"/>
    <property type="match status" value="1"/>
</dbReference>
<feature type="compositionally biased region" description="Basic and acidic residues" evidence="6">
    <location>
        <begin position="423"/>
        <end position="441"/>
    </location>
</feature>
<dbReference type="PANTHER" id="PTHR19338:SF40">
    <property type="entry name" value="OS06G0314450 PROTEIN"/>
    <property type="match status" value="1"/>
</dbReference>
<comment type="similarity">
    <text evidence="1">Belongs to the disease resistance NB-LRR family.</text>
</comment>
<dbReference type="AlphaFoldDB" id="A0A811PVB0"/>
<dbReference type="Pfam" id="PF18052">
    <property type="entry name" value="Rx_N"/>
    <property type="match status" value="1"/>
</dbReference>
<dbReference type="InterPro" id="IPR041118">
    <property type="entry name" value="Rx_N"/>
</dbReference>
<feature type="compositionally biased region" description="Polar residues" evidence="6">
    <location>
        <begin position="673"/>
        <end position="689"/>
    </location>
</feature>
<feature type="compositionally biased region" description="Polar residues" evidence="6">
    <location>
        <begin position="715"/>
        <end position="751"/>
    </location>
</feature>
<evidence type="ECO:0000256" key="5">
    <source>
        <dbReference type="ARBA" id="ARBA00022821"/>
    </source>
</evidence>
<dbReference type="PANTHER" id="PTHR19338">
    <property type="entry name" value="TRANSLOCASE OF INNER MITOCHONDRIAL MEMBRANE 13 HOMOLOG"/>
    <property type="match status" value="1"/>
</dbReference>
<dbReference type="GO" id="GO:0006952">
    <property type="term" value="P:defense response"/>
    <property type="evidence" value="ECO:0007669"/>
    <property type="project" value="UniProtKB-KW"/>
</dbReference>
<dbReference type="GO" id="GO:0000166">
    <property type="term" value="F:nucleotide binding"/>
    <property type="evidence" value="ECO:0007669"/>
    <property type="project" value="UniProtKB-KW"/>
</dbReference>
<organism evidence="8 9">
    <name type="scientific">Miscanthus lutarioriparius</name>
    <dbReference type="NCBI Taxonomy" id="422564"/>
    <lineage>
        <taxon>Eukaryota</taxon>
        <taxon>Viridiplantae</taxon>
        <taxon>Streptophyta</taxon>
        <taxon>Embryophyta</taxon>
        <taxon>Tracheophyta</taxon>
        <taxon>Spermatophyta</taxon>
        <taxon>Magnoliopsida</taxon>
        <taxon>Liliopsida</taxon>
        <taxon>Poales</taxon>
        <taxon>Poaceae</taxon>
        <taxon>PACMAD clade</taxon>
        <taxon>Panicoideae</taxon>
        <taxon>Andropogonodae</taxon>
        <taxon>Andropogoneae</taxon>
        <taxon>Saccharinae</taxon>
        <taxon>Miscanthus</taxon>
    </lineage>
</organism>
<protein>
    <recommendedName>
        <fullName evidence="7">Disease resistance N-terminal domain-containing protein</fullName>
    </recommendedName>
</protein>
<feature type="region of interest" description="Disordered" evidence="6">
    <location>
        <begin position="611"/>
        <end position="798"/>
    </location>
</feature>
<feature type="compositionally biased region" description="Polar residues" evidence="6">
    <location>
        <begin position="759"/>
        <end position="768"/>
    </location>
</feature>
<evidence type="ECO:0000256" key="6">
    <source>
        <dbReference type="SAM" id="MobiDB-lite"/>
    </source>
</evidence>
<dbReference type="Gene3D" id="1.20.5.4130">
    <property type="match status" value="1"/>
</dbReference>
<evidence type="ECO:0000256" key="4">
    <source>
        <dbReference type="ARBA" id="ARBA00022741"/>
    </source>
</evidence>
<evidence type="ECO:0000256" key="2">
    <source>
        <dbReference type="ARBA" id="ARBA00022614"/>
    </source>
</evidence>
<keyword evidence="3" id="KW-0677">Repeat</keyword>
<evidence type="ECO:0000313" key="8">
    <source>
        <dbReference type="EMBL" id="CAD6246578.1"/>
    </source>
</evidence>
<dbReference type="InterPro" id="IPR038005">
    <property type="entry name" value="RX-like_CC"/>
</dbReference>
<dbReference type="Proteomes" id="UP000604825">
    <property type="component" value="Unassembled WGS sequence"/>
</dbReference>
<reference evidence="8" key="1">
    <citation type="submission" date="2020-10" db="EMBL/GenBank/DDBJ databases">
        <authorList>
            <person name="Han B."/>
            <person name="Lu T."/>
            <person name="Zhao Q."/>
            <person name="Huang X."/>
            <person name="Zhao Y."/>
        </authorList>
    </citation>
    <scope>NUCLEOTIDE SEQUENCE</scope>
</reference>
<comment type="caution">
    <text evidence="8">The sequence shown here is derived from an EMBL/GenBank/DDBJ whole genome shotgun (WGS) entry which is preliminary data.</text>
</comment>
<dbReference type="CDD" id="cd14798">
    <property type="entry name" value="RX-CC_like"/>
    <property type="match status" value="1"/>
</dbReference>
<feature type="compositionally biased region" description="Low complexity" evidence="6">
    <location>
        <begin position="776"/>
        <end position="786"/>
    </location>
</feature>
<evidence type="ECO:0000256" key="3">
    <source>
        <dbReference type="ARBA" id="ARBA00022737"/>
    </source>
</evidence>
<keyword evidence="4" id="KW-0547">Nucleotide-binding</keyword>
<evidence type="ECO:0000259" key="7">
    <source>
        <dbReference type="Pfam" id="PF18052"/>
    </source>
</evidence>
<keyword evidence="5" id="KW-0611">Plant defense</keyword>
<evidence type="ECO:0000313" key="9">
    <source>
        <dbReference type="Proteomes" id="UP000604825"/>
    </source>
</evidence>
<dbReference type="InterPro" id="IPR032675">
    <property type="entry name" value="LRR_dom_sf"/>
</dbReference>
<gene>
    <name evidence="8" type="ORF">NCGR_LOCUS30827</name>
</gene>
<name>A0A811PVB0_9POAL</name>
<proteinExistence type="inferred from homology"/>